<proteinExistence type="predicted"/>
<gene>
    <name evidence="2" type="ORF">Adu01nite_48050</name>
</gene>
<keyword evidence="1" id="KW-0472">Membrane</keyword>
<comment type="caution">
    <text evidence="2">The sequence shown here is derived from an EMBL/GenBank/DDBJ whole genome shotgun (WGS) entry which is preliminary data.</text>
</comment>
<organism evidence="2 3">
    <name type="scientific">Paractinoplanes durhamensis</name>
    <dbReference type="NCBI Taxonomy" id="113563"/>
    <lineage>
        <taxon>Bacteria</taxon>
        <taxon>Bacillati</taxon>
        <taxon>Actinomycetota</taxon>
        <taxon>Actinomycetes</taxon>
        <taxon>Micromonosporales</taxon>
        <taxon>Micromonosporaceae</taxon>
        <taxon>Paractinoplanes</taxon>
    </lineage>
</organism>
<evidence type="ECO:0000313" key="2">
    <source>
        <dbReference type="EMBL" id="GIE03455.1"/>
    </source>
</evidence>
<keyword evidence="1" id="KW-0812">Transmembrane</keyword>
<evidence type="ECO:0000313" key="3">
    <source>
        <dbReference type="Proteomes" id="UP000637628"/>
    </source>
</evidence>
<keyword evidence="1" id="KW-1133">Transmembrane helix</keyword>
<sequence length="182" mass="19866">MAVARVMTNANANAGREPQSLNGKRLLGDAVALFLAATFLLRHHSILALLLSGAVIAWSTGDLLWALWSIFRKSTGRMGKGIPVNAASADPVDVPPEINLAAPGEGDWVIYPDLATGGMEIELRINEIEYLARFTQDEWRIAELVIQEVNSRLLNEGTRVELNSALAEKLHRKPFLQARSAA</sequence>
<evidence type="ECO:0000256" key="1">
    <source>
        <dbReference type="SAM" id="Phobius"/>
    </source>
</evidence>
<feature type="transmembrane region" description="Helical" evidence="1">
    <location>
        <begin position="49"/>
        <end position="71"/>
    </location>
</feature>
<accession>A0ABQ3Z0U3</accession>
<name>A0ABQ3Z0U3_9ACTN</name>
<protein>
    <submittedName>
        <fullName evidence="2">Uncharacterized protein</fullName>
    </submittedName>
</protein>
<dbReference type="EMBL" id="BOML01000038">
    <property type="protein sequence ID" value="GIE03455.1"/>
    <property type="molecule type" value="Genomic_DNA"/>
</dbReference>
<reference evidence="2 3" key="1">
    <citation type="submission" date="2021-01" db="EMBL/GenBank/DDBJ databases">
        <title>Whole genome shotgun sequence of Actinoplanes durhamensis NBRC 14914.</title>
        <authorList>
            <person name="Komaki H."/>
            <person name="Tamura T."/>
        </authorList>
    </citation>
    <scope>NUCLEOTIDE SEQUENCE [LARGE SCALE GENOMIC DNA]</scope>
    <source>
        <strain evidence="2 3">NBRC 14914</strain>
    </source>
</reference>
<dbReference type="Proteomes" id="UP000637628">
    <property type="component" value="Unassembled WGS sequence"/>
</dbReference>
<keyword evidence="3" id="KW-1185">Reference proteome</keyword>